<protein>
    <submittedName>
        <fullName evidence="2">Uncharacterized protein</fullName>
    </submittedName>
</protein>
<feature type="region of interest" description="Disordered" evidence="1">
    <location>
        <begin position="160"/>
        <end position="197"/>
    </location>
</feature>
<evidence type="ECO:0000313" key="2">
    <source>
        <dbReference type="EMBL" id="KFE60898.1"/>
    </source>
</evidence>
<gene>
    <name evidence="2" type="ORF">DB31_4811</name>
</gene>
<feature type="compositionally biased region" description="Polar residues" evidence="1">
    <location>
        <begin position="169"/>
        <end position="181"/>
    </location>
</feature>
<evidence type="ECO:0000256" key="1">
    <source>
        <dbReference type="SAM" id="MobiDB-lite"/>
    </source>
</evidence>
<dbReference type="STRING" id="394096.DB31_4811"/>
<evidence type="ECO:0000313" key="3">
    <source>
        <dbReference type="Proteomes" id="UP000028725"/>
    </source>
</evidence>
<sequence>MRRRRDRSGRLFGKVGGFALQKSLPFRTVTLVGLPARRPQSQLPEGGSASLQKVQFRMQGRGAGGEDRHVAGALVHVAREPRIALFPADAHAYPAGSVEDDLPGMGASALLVGLGLSLVGLGKRVCGHGLGGGGRVSGGCGGSRRLAKARGRTLGRARASGEGLGVWSRPSTIANSQQEQQGHSRRPGEERSRGGCAGQAVAARGLRRLGGRGGGGSRGWRAERVSGALQSRCQLGGGDALLGADGEHVQNELAQRRLHPGREQGPRQPQRIQVPVALRIRLEVAHLRVLAGGEHAGGDAQGEHIIRRARSAKLELSGGTNTGEAYECAVPRIDTELNRPSRLEEASVSGRYKSNLPEMRATDPRDCGSSGEVTPRIDEDLKNCSGPGCSCPPCSTSRAFHGSSRPPFWGASLTGSHGVLVSSGACRRKPTLGGAACRVGGWCCCAWCWWGVAARPRASAAPRSSPSAVSLSRSVTVRPGRARRRWRPRERGCEWCWWWRQRRLFP</sequence>
<dbReference type="EMBL" id="JMCB01000028">
    <property type="protein sequence ID" value="KFE60898.1"/>
    <property type="molecule type" value="Genomic_DNA"/>
</dbReference>
<name>A0A085VZN5_9BACT</name>
<proteinExistence type="predicted"/>
<comment type="caution">
    <text evidence="2">The sequence shown here is derived from an EMBL/GenBank/DDBJ whole genome shotgun (WGS) entry which is preliminary data.</text>
</comment>
<organism evidence="2 3">
    <name type="scientific">Hyalangium minutum</name>
    <dbReference type="NCBI Taxonomy" id="394096"/>
    <lineage>
        <taxon>Bacteria</taxon>
        <taxon>Pseudomonadati</taxon>
        <taxon>Myxococcota</taxon>
        <taxon>Myxococcia</taxon>
        <taxon>Myxococcales</taxon>
        <taxon>Cystobacterineae</taxon>
        <taxon>Archangiaceae</taxon>
        <taxon>Hyalangium</taxon>
    </lineage>
</organism>
<keyword evidence="3" id="KW-1185">Reference proteome</keyword>
<accession>A0A085VZN5</accession>
<reference evidence="2 3" key="1">
    <citation type="submission" date="2014-04" db="EMBL/GenBank/DDBJ databases">
        <title>Genome assembly of Hyalangium minutum DSM 14724.</title>
        <authorList>
            <person name="Sharma G."/>
            <person name="Subramanian S."/>
        </authorList>
    </citation>
    <scope>NUCLEOTIDE SEQUENCE [LARGE SCALE GENOMIC DNA]</scope>
    <source>
        <strain evidence="2 3">DSM 14724</strain>
    </source>
</reference>
<dbReference type="AlphaFoldDB" id="A0A085VZN5"/>
<dbReference type="Proteomes" id="UP000028725">
    <property type="component" value="Unassembled WGS sequence"/>
</dbReference>